<feature type="domain" description="MaoC-like" evidence="2">
    <location>
        <begin position="18"/>
        <end position="121"/>
    </location>
</feature>
<comment type="caution">
    <text evidence="3">The sequence shown here is derived from an EMBL/GenBank/DDBJ whole genome shotgun (WGS) entry which is preliminary data.</text>
</comment>
<reference evidence="3 4" key="1">
    <citation type="submission" date="2019-09" db="EMBL/GenBank/DDBJ databases">
        <title>Parvibaculum sedimenti sp. nov., isolated from sediment.</title>
        <authorList>
            <person name="Wang Y."/>
        </authorList>
    </citation>
    <scope>NUCLEOTIDE SEQUENCE [LARGE SCALE GENOMIC DNA]</scope>
    <source>
        <strain evidence="3 4">HXT-9</strain>
    </source>
</reference>
<dbReference type="AlphaFoldDB" id="A0A6N6VJI8"/>
<dbReference type="Proteomes" id="UP000468901">
    <property type="component" value="Unassembled WGS sequence"/>
</dbReference>
<protein>
    <submittedName>
        <fullName evidence="3">Dehydratase</fullName>
    </submittedName>
</protein>
<evidence type="ECO:0000259" key="2">
    <source>
        <dbReference type="Pfam" id="PF01575"/>
    </source>
</evidence>
<feature type="region of interest" description="Disordered" evidence="1">
    <location>
        <begin position="74"/>
        <end position="101"/>
    </location>
</feature>
<proteinExistence type="predicted"/>
<evidence type="ECO:0000256" key="1">
    <source>
        <dbReference type="SAM" id="MobiDB-lite"/>
    </source>
</evidence>
<organism evidence="3 4">
    <name type="scientific">Parvibaculum sedimenti</name>
    <dbReference type="NCBI Taxonomy" id="2608632"/>
    <lineage>
        <taxon>Bacteria</taxon>
        <taxon>Pseudomonadati</taxon>
        <taxon>Pseudomonadota</taxon>
        <taxon>Alphaproteobacteria</taxon>
        <taxon>Hyphomicrobiales</taxon>
        <taxon>Parvibaculaceae</taxon>
        <taxon>Parvibaculum</taxon>
    </lineage>
</organism>
<sequence>MPWFEDIELNVKTELGSHTFTEEEIIRFARKYDPTPFHADPEAGKDSPFGGLIASRWHTAATWMKLMVPHVRGRVEQPDETGRTPSAGPSPGVLDLQWPNPVRPGDTISYSTMPVEKVEMRSRPEWGILRSRNEGVNQRGELVLHFIGQALIERKPKTGETK</sequence>
<dbReference type="Gene3D" id="3.10.129.10">
    <property type="entry name" value="Hotdog Thioesterase"/>
    <property type="match status" value="1"/>
</dbReference>
<dbReference type="InterPro" id="IPR002539">
    <property type="entry name" value="MaoC-like_dom"/>
</dbReference>
<dbReference type="Pfam" id="PF01575">
    <property type="entry name" value="MaoC_dehydratas"/>
    <property type="match status" value="1"/>
</dbReference>
<dbReference type="SUPFAM" id="SSF54637">
    <property type="entry name" value="Thioesterase/thiol ester dehydrase-isomerase"/>
    <property type="match status" value="1"/>
</dbReference>
<dbReference type="EMBL" id="WESC01000010">
    <property type="protein sequence ID" value="KAB7739451.1"/>
    <property type="molecule type" value="Genomic_DNA"/>
</dbReference>
<keyword evidence="4" id="KW-1185">Reference proteome</keyword>
<gene>
    <name evidence="3" type="ORF">F2P47_12070</name>
</gene>
<dbReference type="RefSeq" id="WP_152216623.1">
    <property type="nucleotide sequence ID" value="NZ_JBAQYD010000013.1"/>
</dbReference>
<dbReference type="CDD" id="cd03454">
    <property type="entry name" value="YdeM"/>
    <property type="match status" value="1"/>
</dbReference>
<evidence type="ECO:0000313" key="3">
    <source>
        <dbReference type="EMBL" id="KAB7739451.1"/>
    </source>
</evidence>
<accession>A0A6N6VJI8</accession>
<dbReference type="InterPro" id="IPR029069">
    <property type="entry name" value="HotDog_dom_sf"/>
</dbReference>
<evidence type="ECO:0000313" key="4">
    <source>
        <dbReference type="Proteomes" id="UP000468901"/>
    </source>
</evidence>
<name>A0A6N6VJI8_9HYPH</name>